<gene>
    <name evidence="4" type="ORF">MFIFM68171_01738</name>
</gene>
<dbReference type="RefSeq" id="XP_070913261.1">
    <property type="nucleotide sequence ID" value="XM_071057160.1"/>
</dbReference>
<dbReference type="PANTHER" id="PTHR10039:SF17">
    <property type="entry name" value="FUNGAL STAND N-TERMINAL GOODBYE DOMAIN-CONTAINING PROTEIN-RELATED"/>
    <property type="match status" value="1"/>
</dbReference>
<comment type="caution">
    <text evidence="4">The sequence shown here is derived from an EMBL/GenBank/DDBJ whole genome shotgun (WGS) entry which is preliminary data.</text>
</comment>
<feature type="region of interest" description="Disordered" evidence="2">
    <location>
        <begin position="14"/>
        <end position="97"/>
    </location>
</feature>
<name>A0ABQ0G189_9PEZI</name>
<evidence type="ECO:0000313" key="5">
    <source>
        <dbReference type="Proteomes" id="UP001628179"/>
    </source>
</evidence>
<organism evidence="4 5">
    <name type="scientific">Madurella fahalii</name>
    <dbReference type="NCBI Taxonomy" id="1157608"/>
    <lineage>
        <taxon>Eukaryota</taxon>
        <taxon>Fungi</taxon>
        <taxon>Dikarya</taxon>
        <taxon>Ascomycota</taxon>
        <taxon>Pezizomycotina</taxon>
        <taxon>Sordariomycetes</taxon>
        <taxon>Sordariomycetidae</taxon>
        <taxon>Sordariales</taxon>
        <taxon>Sordariales incertae sedis</taxon>
        <taxon>Madurella</taxon>
    </lineage>
</organism>
<evidence type="ECO:0000256" key="1">
    <source>
        <dbReference type="ARBA" id="ARBA00022737"/>
    </source>
</evidence>
<dbReference type="Pfam" id="PF22939">
    <property type="entry name" value="WHD_GPIID"/>
    <property type="match status" value="1"/>
</dbReference>
<dbReference type="Proteomes" id="UP001628179">
    <property type="component" value="Unassembled WGS sequence"/>
</dbReference>
<dbReference type="InterPro" id="IPR054471">
    <property type="entry name" value="GPIID_WHD"/>
</dbReference>
<keyword evidence="1" id="KW-0677">Repeat</keyword>
<evidence type="ECO:0000259" key="3">
    <source>
        <dbReference type="PROSITE" id="PS50837"/>
    </source>
</evidence>
<dbReference type="Gene3D" id="3.40.50.300">
    <property type="entry name" value="P-loop containing nucleotide triphosphate hydrolases"/>
    <property type="match status" value="1"/>
</dbReference>
<accession>A0ABQ0G189</accession>
<dbReference type="InterPro" id="IPR056884">
    <property type="entry name" value="NPHP3-like_N"/>
</dbReference>
<dbReference type="Pfam" id="PF24883">
    <property type="entry name" value="NPHP3_N"/>
    <property type="match status" value="1"/>
</dbReference>
<feature type="compositionally biased region" description="Polar residues" evidence="2">
    <location>
        <begin position="44"/>
        <end position="53"/>
    </location>
</feature>
<sequence>MPPRSFLQKLFHRRSDAKQKQGGHNVQTVAAVSPSAPPARKDVSQITAASTGVLQPAPLPEPTFQRQTHTTASTDAPLLSAAPATDPADVETSDVTGNTAASLPVRLWDRAYEDLKREETALVGAYEKILSGQLGDGLGSTVTESQPNTIAQNDPDARRRQMMQIIHAGLEKTEKEASVKKKVGVAVDGVLSVKSVISLAVQTVPQAALAWTGICVVLEALANPIAATEANRKGINYVVKRMDWYWSLSGTLLKDLPDHASELSGIRHELENQIVRLYKALLSYQIKSVYSYYRNRGLVLLRDMIKLDDWNASLEAIQDAEKCFRDDTDVYTVQQVISYLKQLLNHATHQKAEQMSEKDQQCLKHLRLTDPRDDMARIERTKGGLLQDSYRWVLDNPDFQRWRDHPDHRLLWIKGDPGKGKTMLLCGIIHELDRGSTPASARHCNLAYFFCQATDSRINNATAVLRGLIYLLIEQQPPLLSHVRSEYDRAGQTLFKDANTWDALSRVFTNILRDPNLKTTYLVIDALDECLTDLPQLLDLIAQKSSAFPRVKSSESHSVKWIVSSRNWPQIEERLETAAQKARLSLELNAESVAAAVNTYIRHKVDQLAQLKKYDSKMRDAVQDHLYSHANGTFLWVALVCQALADPNVRKWHSPAKLREFPRGLDSLYVRMLEHIRRSEDADLCEQILAVATVVHRPISLDELTSLVEIPDYVSDDPKSLEEIIQLCGSFLTLRERTIYFVHQSAKDFLLGKSSEKASNQASQKSFDWVFSLGMEDMNRLIFSKSLTAMSIILRRDMYGLGAPGFPIDNVRVPDPDPLATVRYSCVYWVDHLCHSISGANTKRDDLLQDDRAVYTFFKTKYLYWLEALSLLRAVSEGVIAMRQLEGLLVSIRLIPHKELI</sequence>
<dbReference type="PANTHER" id="PTHR10039">
    <property type="entry name" value="AMELOGENIN"/>
    <property type="match status" value="1"/>
</dbReference>
<protein>
    <recommendedName>
        <fullName evidence="3">NACHT domain-containing protein</fullName>
    </recommendedName>
</protein>
<dbReference type="EMBL" id="BAAFSV010000001">
    <property type="protein sequence ID" value="GAB1311528.1"/>
    <property type="molecule type" value="Genomic_DNA"/>
</dbReference>
<keyword evidence="5" id="KW-1185">Reference proteome</keyword>
<dbReference type="SUPFAM" id="SSF52540">
    <property type="entry name" value="P-loop containing nucleoside triphosphate hydrolases"/>
    <property type="match status" value="1"/>
</dbReference>
<dbReference type="InterPro" id="IPR027417">
    <property type="entry name" value="P-loop_NTPase"/>
</dbReference>
<dbReference type="InterPro" id="IPR007111">
    <property type="entry name" value="NACHT_NTPase"/>
</dbReference>
<dbReference type="GeneID" id="98172483"/>
<proteinExistence type="predicted"/>
<feature type="domain" description="NACHT" evidence="3">
    <location>
        <begin position="409"/>
        <end position="757"/>
    </location>
</feature>
<evidence type="ECO:0000313" key="4">
    <source>
        <dbReference type="EMBL" id="GAB1311528.1"/>
    </source>
</evidence>
<reference evidence="4 5" key="1">
    <citation type="submission" date="2024-09" db="EMBL/GenBank/DDBJ databases">
        <title>Itraconazole resistance in Madurella fahalii resulting from another homologue of gene encoding cytochrome P450 14-alpha sterol demethylase (CYP51).</title>
        <authorList>
            <person name="Yoshioka I."/>
            <person name="Fahal A.H."/>
            <person name="Kaneko S."/>
            <person name="Yaguchi T."/>
        </authorList>
    </citation>
    <scope>NUCLEOTIDE SEQUENCE [LARGE SCALE GENOMIC DNA]</scope>
    <source>
        <strain evidence="4 5">IFM 68171</strain>
    </source>
</reference>
<feature type="compositionally biased region" description="Polar residues" evidence="2">
    <location>
        <begin position="64"/>
        <end position="74"/>
    </location>
</feature>
<dbReference type="PROSITE" id="PS50837">
    <property type="entry name" value="NACHT"/>
    <property type="match status" value="1"/>
</dbReference>
<evidence type="ECO:0000256" key="2">
    <source>
        <dbReference type="SAM" id="MobiDB-lite"/>
    </source>
</evidence>
<dbReference type="InterPro" id="IPR031359">
    <property type="entry name" value="NACHT_N"/>
</dbReference>
<dbReference type="Pfam" id="PF17100">
    <property type="entry name" value="NACHT_N"/>
    <property type="match status" value="1"/>
</dbReference>